<organism evidence="2 3">
    <name type="scientific">Azospira oryzae</name>
    <dbReference type="NCBI Taxonomy" id="146939"/>
    <lineage>
        <taxon>Bacteria</taxon>
        <taxon>Pseudomonadati</taxon>
        <taxon>Pseudomonadota</taxon>
        <taxon>Betaproteobacteria</taxon>
        <taxon>Rhodocyclales</taxon>
        <taxon>Rhodocyclaceae</taxon>
        <taxon>Azospira</taxon>
    </lineage>
</organism>
<dbReference type="Gene3D" id="3.40.250.10">
    <property type="entry name" value="Rhodanese-like domain"/>
    <property type="match status" value="1"/>
</dbReference>
<dbReference type="Pfam" id="PF00581">
    <property type="entry name" value="Rhodanese"/>
    <property type="match status" value="1"/>
</dbReference>
<accession>A0ABY0INP1</accession>
<reference evidence="2 3" key="1">
    <citation type="submission" date="2019-02" db="EMBL/GenBank/DDBJ databases">
        <title>Genomic Encyclopedia of Type Strains, Phase IV (KMG-IV): sequencing the most valuable type-strain genomes for metagenomic binning, comparative biology and taxonomic classification.</title>
        <authorList>
            <person name="Goeker M."/>
        </authorList>
    </citation>
    <scope>NUCLEOTIDE SEQUENCE [LARGE SCALE GENOMIC DNA]</scope>
    <source>
        <strain evidence="2 3">DSM 21223</strain>
    </source>
</reference>
<comment type="caution">
    <text evidence="2">The sequence shown here is derived from an EMBL/GenBank/DDBJ whole genome shotgun (WGS) entry which is preliminary data.</text>
</comment>
<protein>
    <submittedName>
        <fullName evidence="2">Rhodanese-related sulfurtransferase</fullName>
    </submittedName>
</protein>
<dbReference type="RefSeq" id="WP_130459894.1">
    <property type="nucleotide sequence ID" value="NZ_SHKM01000002.1"/>
</dbReference>
<keyword evidence="3" id="KW-1185">Reference proteome</keyword>
<sequence>MNQLSVSSLADWLADPARPRPLLLDVRQPEELAICALPDVVAMPMATVPVRADELPRDEEIVVICHHGGRSMQVAMFLENRGFSAIHNLSGGMHAWAQVVDPSMPTY</sequence>
<dbReference type="InterPro" id="IPR050229">
    <property type="entry name" value="GlpE_sulfurtransferase"/>
</dbReference>
<proteinExistence type="predicted"/>
<dbReference type="Proteomes" id="UP000292136">
    <property type="component" value="Unassembled WGS sequence"/>
</dbReference>
<evidence type="ECO:0000313" key="3">
    <source>
        <dbReference type="Proteomes" id="UP000292136"/>
    </source>
</evidence>
<feature type="domain" description="Rhodanese" evidence="1">
    <location>
        <begin position="17"/>
        <end position="105"/>
    </location>
</feature>
<dbReference type="InterPro" id="IPR036873">
    <property type="entry name" value="Rhodanese-like_dom_sf"/>
</dbReference>
<evidence type="ECO:0000259" key="1">
    <source>
        <dbReference type="PROSITE" id="PS50206"/>
    </source>
</evidence>
<dbReference type="PANTHER" id="PTHR43031">
    <property type="entry name" value="FAD-DEPENDENT OXIDOREDUCTASE"/>
    <property type="match status" value="1"/>
</dbReference>
<name>A0ABY0INP1_9RHOO</name>
<dbReference type="EMBL" id="SHKM01000002">
    <property type="protein sequence ID" value="RZT76841.1"/>
    <property type="molecule type" value="Genomic_DNA"/>
</dbReference>
<dbReference type="InterPro" id="IPR001763">
    <property type="entry name" value="Rhodanese-like_dom"/>
</dbReference>
<dbReference type="PROSITE" id="PS50206">
    <property type="entry name" value="RHODANESE_3"/>
    <property type="match status" value="1"/>
</dbReference>
<dbReference type="SMART" id="SM00450">
    <property type="entry name" value="RHOD"/>
    <property type="match status" value="1"/>
</dbReference>
<evidence type="ECO:0000313" key="2">
    <source>
        <dbReference type="EMBL" id="RZT76841.1"/>
    </source>
</evidence>
<dbReference type="SUPFAM" id="SSF52821">
    <property type="entry name" value="Rhodanese/Cell cycle control phosphatase"/>
    <property type="match status" value="1"/>
</dbReference>
<gene>
    <name evidence="2" type="ORF">EV678_2724</name>
</gene>
<dbReference type="PANTHER" id="PTHR43031:SF17">
    <property type="entry name" value="SULFURTRANSFERASE YTWF-RELATED"/>
    <property type="match status" value="1"/>
</dbReference>